<organism evidence="2 3">
    <name type="scientific">Rhamnusium bicolor</name>
    <dbReference type="NCBI Taxonomy" id="1586634"/>
    <lineage>
        <taxon>Eukaryota</taxon>
        <taxon>Metazoa</taxon>
        <taxon>Ecdysozoa</taxon>
        <taxon>Arthropoda</taxon>
        <taxon>Hexapoda</taxon>
        <taxon>Insecta</taxon>
        <taxon>Pterygota</taxon>
        <taxon>Neoptera</taxon>
        <taxon>Endopterygota</taxon>
        <taxon>Coleoptera</taxon>
        <taxon>Polyphaga</taxon>
        <taxon>Cucujiformia</taxon>
        <taxon>Chrysomeloidea</taxon>
        <taxon>Cerambycidae</taxon>
        <taxon>Lepturinae</taxon>
        <taxon>Rhagiini</taxon>
        <taxon>Rhamnusium</taxon>
    </lineage>
</organism>
<comment type="caution">
    <text evidence="2">The sequence shown here is derived from an EMBL/GenBank/DDBJ whole genome shotgun (WGS) entry which is preliminary data.</text>
</comment>
<keyword evidence="3" id="KW-1185">Reference proteome</keyword>
<feature type="domain" description="Thioester reductase (TE)" evidence="1">
    <location>
        <begin position="17"/>
        <end position="60"/>
    </location>
</feature>
<name>A0AAV8ZM52_9CUCU</name>
<dbReference type="Pfam" id="PF07993">
    <property type="entry name" value="NAD_binding_4"/>
    <property type="match status" value="1"/>
</dbReference>
<dbReference type="EMBL" id="JANEYF010001267">
    <property type="protein sequence ID" value="KAJ8965265.1"/>
    <property type="molecule type" value="Genomic_DNA"/>
</dbReference>
<protein>
    <recommendedName>
        <fullName evidence="1">Thioester reductase (TE) domain-containing protein</fullName>
    </recommendedName>
</protein>
<feature type="non-terminal residue" evidence="2">
    <location>
        <position position="1"/>
    </location>
</feature>
<evidence type="ECO:0000259" key="1">
    <source>
        <dbReference type="Pfam" id="PF07993"/>
    </source>
</evidence>
<accession>A0AAV8ZM52</accession>
<evidence type="ECO:0000313" key="3">
    <source>
        <dbReference type="Proteomes" id="UP001162156"/>
    </source>
</evidence>
<dbReference type="InterPro" id="IPR013120">
    <property type="entry name" value="FAR_NAD-bd"/>
</dbReference>
<sequence length="67" mass="7733">INRNFGNIRSNEGSEEFKAFVLVSTAYSNCYEKYIEEKFYEPPIDPILLIKMTEELKPNILNNISSG</sequence>
<reference evidence="2" key="1">
    <citation type="journal article" date="2023" name="Insect Mol. Biol.">
        <title>Genome sequencing provides insights into the evolution of gene families encoding plant cell wall-degrading enzymes in longhorned beetles.</title>
        <authorList>
            <person name="Shin N.R."/>
            <person name="Okamura Y."/>
            <person name="Kirsch R."/>
            <person name="Pauchet Y."/>
        </authorList>
    </citation>
    <scope>NUCLEOTIDE SEQUENCE</scope>
    <source>
        <strain evidence="2">RBIC_L_NR</strain>
    </source>
</reference>
<proteinExistence type="predicted"/>
<dbReference type="AlphaFoldDB" id="A0AAV8ZM52"/>
<dbReference type="Proteomes" id="UP001162156">
    <property type="component" value="Unassembled WGS sequence"/>
</dbReference>
<gene>
    <name evidence="2" type="ORF">NQ314_004249</name>
</gene>
<evidence type="ECO:0000313" key="2">
    <source>
        <dbReference type="EMBL" id="KAJ8965265.1"/>
    </source>
</evidence>